<dbReference type="Gene3D" id="3.40.50.620">
    <property type="entry name" value="HUPs"/>
    <property type="match status" value="1"/>
</dbReference>
<sequence length="249" mass="26780">MKILVAVKRVVDPNVRVRVRPDGQGVELTNVKMAMNPFDEIAVEEALRLKETGKAEEVVLVSIGPAQANETLRNGLAMGADRGIHVQTDARVEPLAVAKLLKAIAMEEAADLMFLGKQAIDDDANQTGQMLAALLGWAQGTFASRVELGEGRVSVTREVDGGLQTVSLKLPAVITTDLRLNEPRYASLPNIMKAKKKPVDVRTVESLGVDIAPRHTVLSVTEPPARKAGTLVASVDELLDRLRNEAGVL</sequence>
<dbReference type="OrthoDB" id="9781325at2"/>
<dbReference type="InterPro" id="IPR000049">
    <property type="entry name" value="ET-Flavoprotein_bsu_CS"/>
</dbReference>
<dbReference type="GO" id="GO:0009055">
    <property type="term" value="F:electron transfer activity"/>
    <property type="evidence" value="ECO:0007669"/>
    <property type="project" value="InterPro"/>
</dbReference>
<dbReference type="InterPro" id="IPR014730">
    <property type="entry name" value="ETF_a/b_N"/>
</dbReference>
<name>A0A5B8LPG7_9HYPH</name>
<dbReference type="EMBL" id="CP042304">
    <property type="protein sequence ID" value="QDZ10237.1"/>
    <property type="molecule type" value="Genomic_DNA"/>
</dbReference>
<reference evidence="10 11" key="1">
    <citation type="submission" date="2019-07" db="EMBL/GenBank/DDBJ databases">
        <title>Full genome sequence of Devosia sp. Gsoil 520.</title>
        <authorList>
            <person name="Im W.-T."/>
        </authorList>
    </citation>
    <scope>NUCLEOTIDE SEQUENCE [LARGE SCALE GENOMIC DNA]</scope>
    <source>
        <strain evidence="10 11">Gsoil 520</strain>
    </source>
</reference>
<evidence type="ECO:0000256" key="6">
    <source>
        <dbReference type="ARBA" id="ARBA00025649"/>
    </source>
</evidence>
<dbReference type="InterPro" id="IPR012255">
    <property type="entry name" value="ETF_b"/>
</dbReference>
<dbReference type="PROSITE" id="PS01065">
    <property type="entry name" value="ETF_BETA"/>
    <property type="match status" value="1"/>
</dbReference>
<evidence type="ECO:0000256" key="5">
    <source>
        <dbReference type="ARBA" id="ARBA00022982"/>
    </source>
</evidence>
<feature type="domain" description="Electron transfer flavoprotein alpha/beta-subunit N-terminal" evidence="9">
    <location>
        <begin position="23"/>
        <end position="211"/>
    </location>
</feature>
<dbReference type="PANTHER" id="PTHR21294:SF8">
    <property type="entry name" value="ELECTRON TRANSFER FLAVOPROTEIN SUBUNIT BETA"/>
    <property type="match status" value="1"/>
</dbReference>
<gene>
    <name evidence="10" type="ORF">FPZ08_05440</name>
</gene>
<dbReference type="SUPFAM" id="SSF52402">
    <property type="entry name" value="Adenine nucleotide alpha hydrolases-like"/>
    <property type="match status" value="1"/>
</dbReference>
<dbReference type="InterPro" id="IPR014729">
    <property type="entry name" value="Rossmann-like_a/b/a_fold"/>
</dbReference>
<dbReference type="InterPro" id="IPR033948">
    <property type="entry name" value="ETF_beta_N"/>
</dbReference>
<evidence type="ECO:0000256" key="4">
    <source>
        <dbReference type="ARBA" id="ARBA00022448"/>
    </source>
</evidence>
<dbReference type="AlphaFoldDB" id="A0A5B8LPG7"/>
<dbReference type="PIRSF" id="PIRSF000090">
    <property type="entry name" value="Beta-ETF"/>
    <property type="match status" value="1"/>
</dbReference>
<evidence type="ECO:0000256" key="3">
    <source>
        <dbReference type="ARBA" id="ARBA00016797"/>
    </source>
</evidence>
<evidence type="ECO:0000256" key="2">
    <source>
        <dbReference type="ARBA" id="ARBA00011355"/>
    </source>
</evidence>
<proteinExistence type="inferred from homology"/>
<comment type="function">
    <text evidence="6">The electron transfer flavoprotein serves as a specific electron acceptor for other dehydrogenases. It transfers the electrons to the main respiratory chain via ETF-ubiquinone oxidoreductase (ETF dehydrogenase).</text>
</comment>
<keyword evidence="5" id="KW-0249">Electron transport</keyword>
<evidence type="ECO:0000256" key="7">
    <source>
        <dbReference type="ARBA" id="ARBA00042002"/>
    </source>
</evidence>
<dbReference type="SMART" id="SM00893">
    <property type="entry name" value="ETF"/>
    <property type="match status" value="1"/>
</dbReference>
<evidence type="ECO:0000259" key="9">
    <source>
        <dbReference type="SMART" id="SM00893"/>
    </source>
</evidence>
<keyword evidence="4" id="KW-0813">Transport</keyword>
<evidence type="ECO:0000256" key="8">
    <source>
        <dbReference type="ARBA" id="ARBA00049933"/>
    </source>
</evidence>
<protein>
    <recommendedName>
        <fullName evidence="3">Electron transfer flavoprotein subunit beta</fullName>
    </recommendedName>
    <alternativeName>
        <fullName evidence="7">Electron transfer flavoprotein small subunit</fullName>
    </alternativeName>
</protein>
<organism evidence="10 11">
    <name type="scientific">Devosia ginsengisoli</name>
    <dbReference type="NCBI Taxonomy" id="400770"/>
    <lineage>
        <taxon>Bacteria</taxon>
        <taxon>Pseudomonadati</taxon>
        <taxon>Pseudomonadota</taxon>
        <taxon>Alphaproteobacteria</taxon>
        <taxon>Hyphomicrobiales</taxon>
        <taxon>Devosiaceae</taxon>
        <taxon>Devosia</taxon>
    </lineage>
</organism>
<dbReference type="KEGG" id="dea:FPZ08_05440"/>
<dbReference type="FunFam" id="3.40.50.620:FF:000011">
    <property type="entry name" value="Electron transfer flavoprotein subunit beta"/>
    <property type="match status" value="1"/>
</dbReference>
<comment type="cofactor">
    <cofactor evidence="8">
        <name>AMP</name>
        <dbReference type="ChEBI" id="CHEBI:456215"/>
    </cofactor>
</comment>
<dbReference type="GO" id="GO:0046395">
    <property type="term" value="P:carboxylic acid catabolic process"/>
    <property type="evidence" value="ECO:0007669"/>
    <property type="project" value="UniProtKB-ARBA"/>
</dbReference>
<dbReference type="Proteomes" id="UP000315364">
    <property type="component" value="Chromosome"/>
</dbReference>
<comment type="similarity">
    <text evidence="1">Belongs to the ETF beta-subunit/FixA family.</text>
</comment>
<dbReference type="CDD" id="cd01714">
    <property type="entry name" value="ETF_beta"/>
    <property type="match status" value="1"/>
</dbReference>
<comment type="subunit">
    <text evidence="2">Heterodimer of an alpha and a beta subunit.</text>
</comment>
<evidence type="ECO:0000256" key="1">
    <source>
        <dbReference type="ARBA" id="ARBA00007557"/>
    </source>
</evidence>
<evidence type="ECO:0000313" key="11">
    <source>
        <dbReference type="Proteomes" id="UP000315364"/>
    </source>
</evidence>
<keyword evidence="11" id="KW-1185">Reference proteome</keyword>
<evidence type="ECO:0000313" key="10">
    <source>
        <dbReference type="EMBL" id="QDZ10237.1"/>
    </source>
</evidence>
<dbReference type="Pfam" id="PF01012">
    <property type="entry name" value="ETF"/>
    <property type="match status" value="1"/>
</dbReference>
<dbReference type="PANTHER" id="PTHR21294">
    <property type="entry name" value="ELECTRON TRANSFER FLAVOPROTEIN BETA-SUBUNIT"/>
    <property type="match status" value="1"/>
</dbReference>
<accession>A0A5B8LPG7</accession>